<sequence>MTQDYPPKSASLRAPLATEIFELIPELANDMSMRPDRTDSVAAFGQRLLQGDTPEEAITFTSQMFKRRVSLWWGHECLRHMDDCLTAQDREMMALVADWVATPDDLHLSATADAAEAASARSPGVWLAMATGWTGGSLAPPEGDPVAPPRFLTGRGVNAAVLSVLARGPHRARRTTLETFVQMANDLI</sequence>
<keyword evidence="2" id="KW-1185">Reference proteome</keyword>
<evidence type="ECO:0000313" key="2">
    <source>
        <dbReference type="Proteomes" id="UP000272908"/>
    </source>
</evidence>
<accession>A0A3B0MAA9</accession>
<dbReference type="OrthoDB" id="5572566at2"/>
<proteinExistence type="predicted"/>
<dbReference type="Pfam" id="PF22011">
    <property type="entry name" value="DUF6931"/>
    <property type="match status" value="1"/>
</dbReference>
<reference evidence="2" key="1">
    <citation type="submission" date="2018-08" db="EMBL/GenBank/DDBJ databases">
        <authorList>
            <person name="Rodrigo-Torres L."/>
            <person name="Arahal R. D."/>
            <person name="Lucena T."/>
        </authorList>
    </citation>
    <scope>NUCLEOTIDE SEQUENCE [LARGE SCALE GENOMIC DNA]</scope>
    <source>
        <strain evidence="2">CECT 7235</strain>
    </source>
</reference>
<protein>
    <submittedName>
        <fullName evidence="1">Uncharacterized protein</fullName>
    </submittedName>
</protein>
<dbReference type="InterPro" id="IPR053855">
    <property type="entry name" value="DUF6931"/>
</dbReference>
<dbReference type="EMBL" id="UIHC01000019">
    <property type="protein sequence ID" value="SUZ32330.1"/>
    <property type="molecule type" value="Genomic_DNA"/>
</dbReference>
<gene>
    <name evidence="1" type="ORF">ROE7235_02086</name>
</gene>
<organism evidence="1 2">
    <name type="scientific">Roseinatronobacter ekhonensis</name>
    <dbReference type="NCBI Taxonomy" id="254356"/>
    <lineage>
        <taxon>Bacteria</taxon>
        <taxon>Pseudomonadati</taxon>
        <taxon>Pseudomonadota</taxon>
        <taxon>Alphaproteobacteria</taxon>
        <taxon>Rhodobacterales</taxon>
        <taxon>Paracoccaceae</taxon>
        <taxon>Roseinatronobacter</taxon>
    </lineage>
</organism>
<dbReference type="AlphaFoldDB" id="A0A3B0MAA9"/>
<dbReference type="Proteomes" id="UP000272908">
    <property type="component" value="Unassembled WGS sequence"/>
</dbReference>
<dbReference type="RefSeq" id="WP_147434198.1">
    <property type="nucleotide sequence ID" value="NZ_UIHC01000019.1"/>
</dbReference>
<name>A0A3B0MAA9_9RHOB</name>
<evidence type="ECO:0000313" key="1">
    <source>
        <dbReference type="EMBL" id="SUZ32330.1"/>
    </source>
</evidence>